<evidence type="ECO:0000256" key="1">
    <source>
        <dbReference type="ARBA" id="ARBA00008045"/>
    </source>
</evidence>
<organism evidence="4 5">
    <name type="scientific">Zygosaccharomyces mellis</name>
    <dbReference type="NCBI Taxonomy" id="42258"/>
    <lineage>
        <taxon>Eukaryota</taxon>
        <taxon>Fungi</taxon>
        <taxon>Dikarya</taxon>
        <taxon>Ascomycota</taxon>
        <taxon>Saccharomycotina</taxon>
        <taxon>Saccharomycetes</taxon>
        <taxon>Saccharomycetales</taxon>
        <taxon>Saccharomycetaceae</taxon>
        <taxon>Zygosaccharomyces</taxon>
    </lineage>
</organism>
<sequence>MSELAAHYQRLQGELENLIVARQKLETQLQENKIVDDEFNGLKADSKVYKLTGNVLLPVEQEEARVNVNKRLEFIQTEIDRCENNIKGKQEEQEKVKTELIKLRSGSAT</sequence>
<dbReference type="GO" id="GO:0051131">
    <property type="term" value="P:chaperone-mediated protein complex assembly"/>
    <property type="evidence" value="ECO:0007669"/>
    <property type="project" value="TreeGrafter"/>
</dbReference>
<dbReference type="FunFam" id="1.10.287.370:FF:000003">
    <property type="entry name" value="Prefoldin subunit 6"/>
    <property type="match status" value="1"/>
</dbReference>
<dbReference type="PANTHER" id="PTHR21431:SF0">
    <property type="entry name" value="PREFOLDIN SUBUNIT 6"/>
    <property type="match status" value="1"/>
</dbReference>
<dbReference type="Gene3D" id="1.10.287.370">
    <property type="match status" value="1"/>
</dbReference>
<dbReference type="GO" id="GO:0016272">
    <property type="term" value="C:prefoldin complex"/>
    <property type="evidence" value="ECO:0007669"/>
    <property type="project" value="InterPro"/>
</dbReference>
<dbReference type="InterPro" id="IPR009053">
    <property type="entry name" value="Prefoldin"/>
</dbReference>
<comment type="caution">
    <text evidence="4">The sequence shown here is derived from an EMBL/GenBank/DDBJ whole genome shotgun (WGS) entry which is preliminary data.</text>
</comment>
<dbReference type="SUPFAM" id="SSF46579">
    <property type="entry name" value="Prefoldin"/>
    <property type="match status" value="1"/>
</dbReference>
<dbReference type="Pfam" id="PF01920">
    <property type="entry name" value="Prefoldin_2"/>
    <property type="match status" value="1"/>
</dbReference>
<reference evidence="4 5" key="1">
    <citation type="submission" date="2019-01" db="EMBL/GenBank/DDBJ databases">
        <title>Draft Genome Sequencing of Zygosaccharomyces mellis Ca-7.</title>
        <authorList>
            <person name="Shiwa Y."/>
            <person name="Kanesaki Y."/>
            <person name="Ishige T."/>
            <person name="Mura K."/>
            <person name="Hori T."/>
            <person name="Tamura T."/>
        </authorList>
    </citation>
    <scope>NUCLEOTIDE SEQUENCE [LARGE SCALE GENOMIC DNA]</scope>
    <source>
        <strain evidence="4 5">Ca-7</strain>
    </source>
</reference>
<feature type="coiled-coil region" evidence="3">
    <location>
        <begin position="1"/>
        <end position="28"/>
    </location>
</feature>
<protein>
    <submittedName>
        <fullName evidence="4">Prefoldin subunit 6</fullName>
    </submittedName>
</protein>
<name>A0A4C2EA75_9SACH</name>
<dbReference type="GO" id="GO:0051082">
    <property type="term" value="F:unfolded protein binding"/>
    <property type="evidence" value="ECO:0007669"/>
    <property type="project" value="InterPro"/>
</dbReference>
<proteinExistence type="inferred from homology"/>
<dbReference type="GO" id="GO:0006457">
    <property type="term" value="P:protein folding"/>
    <property type="evidence" value="ECO:0007669"/>
    <property type="project" value="InterPro"/>
</dbReference>
<dbReference type="AlphaFoldDB" id="A0A4C2EA75"/>
<gene>
    <name evidence="4" type="primary">YKE2</name>
    <name evidence="4" type="ORF">ZYGM_001717</name>
</gene>
<dbReference type="Proteomes" id="UP000301737">
    <property type="component" value="Unassembled WGS sequence"/>
</dbReference>
<dbReference type="GO" id="GO:0005737">
    <property type="term" value="C:cytoplasm"/>
    <property type="evidence" value="ECO:0007669"/>
    <property type="project" value="TreeGrafter"/>
</dbReference>
<evidence type="ECO:0000313" key="4">
    <source>
        <dbReference type="EMBL" id="GCF00802.1"/>
    </source>
</evidence>
<dbReference type="InterPro" id="IPR002777">
    <property type="entry name" value="PFD_beta-like"/>
</dbReference>
<accession>A0A4C2EA75</accession>
<dbReference type="EMBL" id="BIMX01000022">
    <property type="protein sequence ID" value="GCF00802.1"/>
    <property type="molecule type" value="Genomic_DNA"/>
</dbReference>
<dbReference type="CDD" id="cd23161">
    <property type="entry name" value="Prefoldin_6"/>
    <property type="match status" value="1"/>
</dbReference>
<evidence type="ECO:0000256" key="2">
    <source>
        <dbReference type="ARBA" id="ARBA00023186"/>
    </source>
</evidence>
<evidence type="ECO:0000256" key="3">
    <source>
        <dbReference type="SAM" id="Coils"/>
    </source>
</evidence>
<keyword evidence="3" id="KW-0175">Coiled coil</keyword>
<dbReference type="GO" id="GO:0051087">
    <property type="term" value="F:protein-folding chaperone binding"/>
    <property type="evidence" value="ECO:0007669"/>
    <property type="project" value="TreeGrafter"/>
</dbReference>
<feature type="coiled-coil region" evidence="3">
    <location>
        <begin position="65"/>
        <end position="99"/>
    </location>
</feature>
<evidence type="ECO:0000313" key="5">
    <source>
        <dbReference type="Proteomes" id="UP000301737"/>
    </source>
</evidence>
<keyword evidence="5" id="KW-1185">Reference proteome</keyword>
<comment type="similarity">
    <text evidence="1">Belongs to the prefoldin subunit beta family.</text>
</comment>
<keyword evidence="2" id="KW-0143">Chaperone</keyword>
<dbReference type="OrthoDB" id="248120at2759"/>
<dbReference type="PANTHER" id="PTHR21431">
    <property type="entry name" value="PREFOLDIN SUBUNIT 6"/>
    <property type="match status" value="1"/>
</dbReference>